<evidence type="ECO:0000256" key="1">
    <source>
        <dbReference type="ARBA" id="ARBA00007150"/>
    </source>
</evidence>
<dbReference type="GO" id="GO:0008961">
    <property type="term" value="F:phosphatidylglycerol-prolipoprotein diacylglyceryl transferase activity"/>
    <property type="evidence" value="ECO:0007669"/>
    <property type="project" value="UniProtKB-UniRule"/>
</dbReference>
<dbReference type="OrthoDB" id="871140at2"/>
<feature type="transmembrane region" description="Helical" evidence="7">
    <location>
        <begin position="57"/>
        <end position="79"/>
    </location>
</feature>
<comment type="similarity">
    <text evidence="1 7">Belongs to the Lgt family.</text>
</comment>
<name>A0A2U8FF06_9HELI</name>
<evidence type="ECO:0000313" key="8">
    <source>
        <dbReference type="EMBL" id="AWI34636.1"/>
    </source>
</evidence>
<sequence>MEVWNNIYNVFDPVAFSLFGISVRWYGIMYVAALLLALFIAQLFIKKDAYPIKEELLNSYFIWVEIGVILGARIGYIVFYDPFAFYYLSHPWEIFNPFDRNGNFIGISGMSFHGAVIGFLIASFIFTKIKKVNFWLFADLAGLSIPLAYVFGRIGNFLNQELVGRETTNPLGIYVDSVLRHPSQLYEAFLEGIVVFVILFLYRKKAHFVGEIGLLYIILYSLARFIAEFFREPDLQLGFIAFNWLTQGQLLSLIIGALGLYFLTQKAKSG</sequence>
<dbReference type="GO" id="GO:0042158">
    <property type="term" value="P:lipoprotein biosynthetic process"/>
    <property type="evidence" value="ECO:0007669"/>
    <property type="project" value="UniProtKB-UniRule"/>
</dbReference>
<keyword evidence="3 7" id="KW-0808">Transferase</keyword>
<evidence type="ECO:0000256" key="5">
    <source>
        <dbReference type="ARBA" id="ARBA00022989"/>
    </source>
</evidence>
<evidence type="ECO:0000256" key="4">
    <source>
        <dbReference type="ARBA" id="ARBA00022692"/>
    </source>
</evidence>
<comment type="pathway">
    <text evidence="7">Protein modification; lipoprotein biosynthesis (diacylglyceryl transfer).</text>
</comment>
<dbReference type="NCBIfam" id="TIGR00544">
    <property type="entry name" value="lgt"/>
    <property type="match status" value="1"/>
</dbReference>
<feature type="binding site" evidence="7">
    <location>
        <position position="153"/>
    </location>
    <ligand>
        <name>a 1,2-diacyl-sn-glycero-3-phospho-(1'-sn-glycerol)</name>
        <dbReference type="ChEBI" id="CHEBI:64716"/>
    </ligand>
</feature>
<organism evidence="8 9">
    <name type="scientific">Helicobacter apodemus</name>
    <dbReference type="NCBI Taxonomy" id="135569"/>
    <lineage>
        <taxon>Bacteria</taxon>
        <taxon>Pseudomonadati</taxon>
        <taxon>Campylobacterota</taxon>
        <taxon>Epsilonproteobacteria</taxon>
        <taxon>Campylobacterales</taxon>
        <taxon>Helicobacteraceae</taxon>
        <taxon>Helicobacter</taxon>
    </lineage>
</organism>
<reference evidence="8 9" key="1">
    <citation type="submission" date="2017-06" db="EMBL/GenBank/DDBJ databases">
        <title>Complete genome of Helicobacter apodemus.</title>
        <authorList>
            <person name="Cho S."/>
        </authorList>
    </citation>
    <scope>NUCLEOTIDE SEQUENCE [LARGE SCALE GENOMIC DNA]</scope>
    <source>
        <strain evidence="9">SNUVETPUB-15-01</strain>
    </source>
</reference>
<comment type="catalytic activity">
    <reaction evidence="7">
        <text>L-cysteinyl-[prolipoprotein] + a 1,2-diacyl-sn-glycero-3-phospho-(1'-sn-glycerol) = an S-1,2-diacyl-sn-glyceryl-L-cysteinyl-[prolipoprotein] + sn-glycerol 1-phosphate + H(+)</text>
        <dbReference type="Rhea" id="RHEA:56712"/>
        <dbReference type="Rhea" id="RHEA-COMP:14679"/>
        <dbReference type="Rhea" id="RHEA-COMP:14680"/>
        <dbReference type="ChEBI" id="CHEBI:15378"/>
        <dbReference type="ChEBI" id="CHEBI:29950"/>
        <dbReference type="ChEBI" id="CHEBI:57685"/>
        <dbReference type="ChEBI" id="CHEBI:64716"/>
        <dbReference type="ChEBI" id="CHEBI:140658"/>
        <dbReference type="EC" id="2.5.1.145"/>
    </reaction>
</comment>
<evidence type="ECO:0000256" key="6">
    <source>
        <dbReference type="ARBA" id="ARBA00023136"/>
    </source>
</evidence>
<dbReference type="PANTHER" id="PTHR30589">
    <property type="entry name" value="PROLIPOPROTEIN DIACYLGLYCERYL TRANSFERASE"/>
    <property type="match status" value="1"/>
</dbReference>
<keyword evidence="4 7" id="KW-0812">Transmembrane</keyword>
<feature type="transmembrane region" description="Helical" evidence="7">
    <location>
        <begin position="209"/>
        <end position="227"/>
    </location>
</feature>
<dbReference type="PANTHER" id="PTHR30589:SF0">
    <property type="entry name" value="PHOSPHATIDYLGLYCEROL--PROLIPOPROTEIN DIACYLGLYCERYL TRANSFERASE"/>
    <property type="match status" value="1"/>
</dbReference>
<evidence type="ECO:0000256" key="7">
    <source>
        <dbReference type="HAMAP-Rule" id="MF_01147"/>
    </source>
</evidence>
<keyword evidence="5 7" id="KW-1133">Transmembrane helix</keyword>
<feature type="transmembrane region" description="Helical" evidence="7">
    <location>
        <begin position="239"/>
        <end position="263"/>
    </location>
</feature>
<dbReference type="AlphaFoldDB" id="A0A2U8FF06"/>
<accession>A0A2U8FF06</accession>
<dbReference type="HAMAP" id="MF_01147">
    <property type="entry name" value="Lgt"/>
    <property type="match status" value="1"/>
</dbReference>
<dbReference type="InterPro" id="IPR001640">
    <property type="entry name" value="Lgt"/>
</dbReference>
<dbReference type="EMBL" id="CP021886">
    <property type="protein sequence ID" value="AWI34636.1"/>
    <property type="molecule type" value="Genomic_DNA"/>
</dbReference>
<dbReference type="PROSITE" id="PS01311">
    <property type="entry name" value="LGT"/>
    <property type="match status" value="1"/>
</dbReference>
<evidence type="ECO:0000256" key="3">
    <source>
        <dbReference type="ARBA" id="ARBA00022679"/>
    </source>
</evidence>
<protein>
    <recommendedName>
        <fullName evidence="7">Phosphatidylglycerol--prolipoprotein diacylglyceryl transferase</fullName>
        <ecNumber evidence="7">2.5.1.145</ecNumber>
    </recommendedName>
</protein>
<dbReference type="UniPathway" id="UPA00664"/>
<gene>
    <name evidence="7" type="primary">lgt</name>
    <name evidence="8" type="ORF">CDV25_07565</name>
</gene>
<keyword evidence="2 7" id="KW-1003">Cell membrane</keyword>
<dbReference type="KEGG" id="had:CDV25_07565"/>
<feature type="transmembrane region" description="Helical" evidence="7">
    <location>
        <begin position="104"/>
        <end position="127"/>
    </location>
</feature>
<keyword evidence="6 7" id="KW-0472">Membrane</keyword>
<feature type="transmembrane region" description="Helical" evidence="7">
    <location>
        <begin position="25"/>
        <end position="45"/>
    </location>
</feature>
<proteinExistence type="inferred from homology"/>
<dbReference type="Pfam" id="PF01790">
    <property type="entry name" value="LGT"/>
    <property type="match status" value="1"/>
</dbReference>
<comment type="subcellular location">
    <subcellularLocation>
        <location evidence="7">Cell membrane</location>
        <topology evidence="7">Multi-pass membrane protein</topology>
    </subcellularLocation>
</comment>
<evidence type="ECO:0000256" key="2">
    <source>
        <dbReference type="ARBA" id="ARBA00022475"/>
    </source>
</evidence>
<dbReference type="GO" id="GO:0005886">
    <property type="term" value="C:plasma membrane"/>
    <property type="evidence" value="ECO:0007669"/>
    <property type="project" value="UniProtKB-SubCell"/>
</dbReference>
<comment type="function">
    <text evidence="7">Catalyzes the transfer of the diacylglyceryl group from phosphatidylglycerol to the sulfhydryl group of the N-terminal cysteine of a prolipoprotein, the first step in the formation of mature lipoproteins.</text>
</comment>
<feature type="transmembrane region" description="Helical" evidence="7">
    <location>
        <begin position="185"/>
        <end position="202"/>
    </location>
</feature>
<feature type="transmembrane region" description="Helical" evidence="7">
    <location>
        <begin position="134"/>
        <end position="152"/>
    </location>
</feature>
<dbReference type="Proteomes" id="UP000244890">
    <property type="component" value="Chromosome"/>
</dbReference>
<dbReference type="EC" id="2.5.1.145" evidence="7"/>
<evidence type="ECO:0000313" key="9">
    <source>
        <dbReference type="Proteomes" id="UP000244890"/>
    </source>
</evidence>
<keyword evidence="8" id="KW-0449">Lipoprotein</keyword>
<dbReference type="RefSeq" id="WP_108911435.1">
    <property type="nucleotide sequence ID" value="NZ_CP021886.1"/>
</dbReference>